<evidence type="ECO:0000313" key="3">
    <source>
        <dbReference type="Proteomes" id="UP000824280"/>
    </source>
</evidence>
<proteinExistence type="predicted"/>
<accession>A0ABX8ZLF6</accession>
<protein>
    <submittedName>
        <fullName evidence="2">Aspartyl protease family protein</fullName>
    </submittedName>
</protein>
<dbReference type="InterPro" id="IPR021109">
    <property type="entry name" value="Peptidase_aspartic_dom_sf"/>
</dbReference>
<dbReference type="EMBL" id="CP081297">
    <property type="protein sequence ID" value="QZD88528.1"/>
    <property type="molecule type" value="Genomic_DNA"/>
</dbReference>
<dbReference type="Pfam" id="PF13650">
    <property type="entry name" value="Asp_protease_2"/>
    <property type="match status" value="2"/>
</dbReference>
<feature type="signal peptide" evidence="1">
    <location>
        <begin position="1"/>
        <end position="21"/>
    </location>
</feature>
<keyword evidence="2" id="KW-0645">Protease</keyword>
<organism evidence="2 3">
    <name type="scientific">Qipengyuania psychrotolerans</name>
    <dbReference type="NCBI Taxonomy" id="2867238"/>
    <lineage>
        <taxon>Bacteria</taxon>
        <taxon>Pseudomonadati</taxon>
        <taxon>Pseudomonadota</taxon>
        <taxon>Alphaproteobacteria</taxon>
        <taxon>Sphingomonadales</taxon>
        <taxon>Erythrobacteraceae</taxon>
        <taxon>Qipengyuania</taxon>
    </lineage>
</organism>
<dbReference type="Proteomes" id="UP000824280">
    <property type="component" value="Chromosome"/>
</dbReference>
<dbReference type="SUPFAM" id="SSF50630">
    <property type="entry name" value="Acid proteases"/>
    <property type="match status" value="2"/>
</dbReference>
<dbReference type="InterPro" id="IPR034122">
    <property type="entry name" value="Retropepsin-like_bacterial"/>
</dbReference>
<dbReference type="CDD" id="cd05483">
    <property type="entry name" value="retropepsin_like_bacteria"/>
    <property type="match status" value="1"/>
</dbReference>
<keyword evidence="2" id="KW-0378">Hydrolase</keyword>
<reference evidence="2 3" key="1">
    <citation type="submission" date="2021-08" db="EMBL/GenBank/DDBJ databases">
        <title>Comparative Genomics Analysis of the Genus Qipengyuania Reveals Extensive Genetic Diversity and Metabolic Versatility, Including the Description of Fifteen Novel Species.</title>
        <authorList>
            <person name="Liu Y."/>
        </authorList>
    </citation>
    <scope>NUCLEOTIDE SEQUENCE [LARGE SCALE GENOMIC DNA]</scope>
    <source>
        <strain evidence="2 3">1XM2-8</strain>
    </source>
</reference>
<evidence type="ECO:0000256" key="1">
    <source>
        <dbReference type="SAM" id="SignalP"/>
    </source>
</evidence>
<name>A0ABX8ZLF6_9SPHN</name>
<evidence type="ECO:0000313" key="2">
    <source>
        <dbReference type="EMBL" id="QZD88528.1"/>
    </source>
</evidence>
<dbReference type="GO" id="GO:0008233">
    <property type="term" value="F:peptidase activity"/>
    <property type="evidence" value="ECO:0007669"/>
    <property type="project" value="UniProtKB-KW"/>
</dbReference>
<dbReference type="GO" id="GO:0006508">
    <property type="term" value="P:proteolysis"/>
    <property type="evidence" value="ECO:0007669"/>
    <property type="project" value="UniProtKB-KW"/>
</dbReference>
<keyword evidence="3" id="KW-1185">Reference proteome</keyword>
<sequence length="331" mass="36000">MAGYFALPSALLLAGASPLQADQGLQFTEAPAPDAPDSEEIPVDEFQLDRDRYERLTVAVMIDGKGPFRFFIDTGSQSTVVTNSVTDALQLKPNGSATLVAMGSSRTVETVELDGLEFADRSFNGLVTPLLRSQHIGADGILGLDSLQDLRVAMDFKEDRIAVADAEALGGNKGYDIIVRARNKLGRMIIADAKVDGIRTAVIIDTGAQYSFGNPALLKRMERRLRMRDRNELLTSDVHGQMMRSNLSRAREIVIGGATITEAQIGFADSPAFHALGYTDKPALILGMQNLSLFERVAIDFSSRRILFDLPPDASSSSLLQKRFFPSRFGG</sequence>
<dbReference type="Gene3D" id="2.40.70.10">
    <property type="entry name" value="Acid Proteases"/>
    <property type="match status" value="2"/>
</dbReference>
<keyword evidence="1" id="KW-0732">Signal</keyword>
<feature type="chain" id="PRO_5047349441" evidence="1">
    <location>
        <begin position="22"/>
        <end position="331"/>
    </location>
</feature>
<gene>
    <name evidence="2" type="ORF">K3166_09850</name>
</gene>